<dbReference type="GO" id="GO:0006351">
    <property type="term" value="P:DNA-templated transcription"/>
    <property type="evidence" value="ECO:0007669"/>
    <property type="project" value="InterPro"/>
</dbReference>
<evidence type="ECO:0000313" key="4">
    <source>
        <dbReference type="EMBL" id="OLN93247.1"/>
    </source>
</evidence>
<dbReference type="InterPro" id="IPR007219">
    <property type="entry name" value="XnlR_reg_dom"/>
</dbReference>
<sequence length="761" mass="83774">MQVASGDASAPLEPVHEAHDAAEHDKHDENDYGTGLMLIGEAIAGALRPKTTVLLLRTYRCTLQLSRETKAQREATAHLHLRAVEKFFTSERKIDHIAKKLEEFGHALENLESRPQAASSSAYSSRGPASTTPSSLKLTLETHTSPSSPASRAESMILTPRLEYEGESSLSAQAAFANRFLLDAVVSKPSVDITGEMASVLESLSRTMGKQSDQQEADYLYPHARALEPGFNLRNLPMPPVDSAFTCLRMAKEHPRVRFFWNHEANSVSSFTEYFLKVYSPGSATHSDLIIVNAGLYWLFLECKSATEDPNKKADFEAQAVVCRDNLETILSNLPFHQPSTMDATCAMALAGMYCLHTCKPSAAWTFIATASRMSQTLGMHSVVAMAHEDPQIRIFKIKLFWLIYVQDKGLSLRLGRSSTIRDNDVTVSPITFDSRSEMGMLGQLHKMTELARMQGMIYDQIYSPAALIQPQAIRTARARRLASELEALITNISADERRYLEVMRQAVGDKSFEAIISIAKVSHLSLFCLIYRAIPAEPNEGTVFGKECISSARQALEAHQRCMAVVVDLGEDFVETYVNWALLQSPFVPFIVLFCHIIETCNESDLGLLGSLIETLQSASTDSFSTGIKKETRLFKALYDVACSYLKLKSSSTNTGIHPWASAASLLQPTAAQAVPAVLTPASTDPQGVAQTPLPDLVDSGIRMGTTSSQSVGWVPGSFGTSEDFGMEVDQQSTQLGNWLYMNNQMIRALEDSYFWGGSE</sequence>
<dbReference type="AlphaFoldDB" id="A0A1Q8RZT4"/>
<feature type="region of interest" description="Disordered" evidence="2">
    <location>
        <begin position="1"/>
        <end position="29"/>
    </location>
</feature>
<gene>
    <name evidence="4" type="ORF">CCHL11_07603</name>
</gene>
<feature type="domain" description="Xylanolytic transcriptional activator regulatory" evidence="3">
    <location>
        <begin position="364"/>
        <end position="436"/>
    </location>
</feature>
<feature type="compositionally biased region" description="Polar residues" evidence="2">
    <location>
        <begin position="131"/>
        <end position="150"/>
    </location>
</feature>
<dbReference type="InterPro" id="IPR050987">
    <property type="entry name" value="AtrR-like"/>
</dbReference>
<dbReference type="EMBL" id="MPGH01000055">
    <property type="protein sequence ID" value="OLN93247.1"/>
    <property type="molecule type" value="Genomic_DNA"/>
</dbReference>
<dbReference type="SMART" id="SM00906">
    <property type="entry name" value="Fungal_trans"/>
    <property type="match status" value="1"/>
</dbReference>
<feature type="compositionally biased region" description="Low complexity" evidence="2">
    <location>
        <begin position="113"/>
        <end position="130"/>
    </location>
</feature>
<reference evidence="4 5" key="1">
    <citation type="submission" date="2016-11" db="EMBL/GenBank/DDBJ databases">
        <title>Draft Genome Assembly of Colletotrichum chlorophyti a pathogen of herbaceous plants.</title>
        <authorList>
            <person name="Gan P."/>
            <person name="Narusaka M."/>
            <person name="Tsushima A."/>
            <person name="Narusaka Y."/>
            <person name="Takano Y."/>
            <person name="Shirasu K."/>
        </authorList>
    </citation>
    <scope>NUCLEOTIDE SEQUENCE [LARGE SCALE GENOMIC DNA]</scope>
    <source>
        <strain evidence="4 5">NTL11</strain>
    </source>
</reference>
<dbReference type="PANTHER" id="PTHR46910:SF5">
    <property type="entry name" value="ZN(II)2CYS6 TRANSCRIPTION FACTOR (EUROFUNG)"/>
    <property type="match status" value="1"/>
</dbReference>
<dbReference type="OrthoDB" id="103819at2759"/>
<feature type="region of interest" description="Disordered" evidence="2">
    <location>
        <begin position="113"/>
        <end position="154"/>
    </location>
</feature>
<dbReference type="GO" id="GO:0003700">
    <property type="term" value="F:DNA-binding transcription factor activity"/>
    <property type="evidence" value="ECO:0007669"/>
    <property type="project" value="InterPro"/>
</dbReference>
<accession>A0A1Q8RZT4</accession>
<dbReference type="CDD" id="cd12148">
    <property type="entry name" value="fungal_TF_MHR"/>
    <property type="match status" value="1"/>
</dbReference>
<protein>
    <submittedName>
        <fullName evidence="4">Putative transcriptional regulatory protein C11D3.07c 3</fullName>
    </submittedName>
</protein>
<dbReference type="Proteomes" id="UP000186583">
    <property type="component" value="Unassembled WGS sequence"/>
</dbReference>
<proteinExistence type="predicted"/>
<organism evidence="4 5">
    <name type="scientific">Colletotrichum chlorophyti</name>
    <dbReference type="NCBI Taxonomy" id="708187"/>
    <lineage>
        <taxon>Eukaryota</taxon>
        <taxon>Fungi</taxon>
        <taxon>Dikarya</taxon>
        <taxon>Ascomycota</taxon>
        <taxon>Pezizomycotina</taxon>
        <taxon>Sordariomycetes</taxon>
        <taxon>Hypocreomycetidae</taxon>
        <taxon>Glomerellales</taxon>
        <taxon>Glomerellaceae</taxon>
        <taxon>Colletotrichum</taxon>
    </lineage>
</organism>
<evidence type="ECO:0000256" key="2">
    <source>
        <dbReference type="SAM" id="MobiDB-lite"/>
    </source>
</evidence>
<keyword evidence="1" id="KW-0539">Nucleus</keyword>
<evidence type="ECO:0000256" key="1">
    <source>
        <dbReference type="ARBA" id="ARBA00023242"/>
    </source>
</evidence>
<comment type="caution">
    <text evidence="4">The sequence shown here is derived from an EMBL/GenBank/DDBJ whole genome shotgun (WGS) entry which is preliminary data.</text>
</comment>
<feature type="compositionally biased region" description="Basic and acidic residues" evidence="2">
    <location>
        <begin position="14"/>
        <end position="29"/>
    </location>
</feature>
<dbReference type="PANTHER" id="PTHR46910">
    <property type="entry name" value="TRANSCRIPTION FACTOR PDR1"/>
    <property type="match status" value="1"/>
</dbReference>
<evidence type="ECO:0000259" key="3">
    <source>
        <dbReference type="SMART" id="SM00906"/>
    </source>
</evidence>
<evidence type="ECO:0000313" key="5">
    <source>
        <dbReference type="Proteomes" id="UP000186583"/>
    </source>
</evidence>
<dbReference type="STRING" id="708187.A0A1Q8RZT4"/>
<keyword evidence="5" id="KW-1185">Reference proteome</keyword>
<dbReference type="GO" id="GO:0003677">
    <property type="term" value="F:DNA binding"/>
    <property type="evidence" value="ECO:0007669"/>
    <property type="project" value="InterPro"/>
</dbReference>
<dbReference type="GO" id="GO:0008270">
    <property type="term" value="F:zinc ion binding"/>
    <property type="evidence" value="ECO:0007669"/>
    <property type="project" value="InterPro"/>
</dbReference>
<dbReference type="Pfam" id="PF04082">
    <property type="entry name" value="Fungal_trans"/>
    <property type="match status" value="1"/>
</dbReference>
<name>A0A1Q8RZT4_9PEZI</name>